<organism evidence="2 3">
    <name type="scientific">Gigaspora rosea</name>
    <dbReference type="NCBI Taxonomy" id="44941"/>
    <lineage>
        <taxon>Eukaryota</taxon>
        <taxon>Fungi</taxon>
        <taxon>Fungi incertae sedis</taxon>
        <taxon>Mucoromycota</taxon>
        <taxon>Glomeromycotina</taxon>
        <taxon>Glomeromycetes</taxon>
        <taxon>Diversisporales</taxon>
        <taxon>Gigasporaceae</taxon>
        <taxon>Gigaspora</taxon>
    </lineage>
</organism>
<dbReference type="Proteomes" id="UP000266673">
    <property type="component" value="Unassembled WGS sequence"/>
</dbReference>
<dbReference type="InterPro" id="IPR036875">
    <property type="entry name" value="Znf_CCHC_sf"/>
</dbReference>
<evidence type="ECO:0008006" key="4">
    <source>
        <dbReference type="Google" id="ProtNLM"/>
    </source>
</evidence>
<feature type="compositionally biased region" description="Basic residues" evidence="1">
    <location>
        <begin position="162"/>
        <end position="172"/>
    </location>
</feature>
<accession>A0A397W2T5</accession>
<feature type="region of interest" description="Disordered" evidence="1">
    <location>
        <begin position="129"/>
        <end position="237"/>
    </location>
</feature>
<evidence type="ECO:0000256" key="1">
    <source>
        <dbReference type="SAM" id="MobiDB-lite"/>
    </source>
</evidence>
<reference evidence="2 3" key="1">
    <citation type="submission" date="2018-06" db="EMBL/GenBank/DDBJ databases">
        <title>Comparative genomics reveals the genomic features of Rhizophagus irregularis, R. cerebriforme, R. diaphanum and Gigaspora rosea, and their symbiotic lifestyle signature.</title>
        <authorList>
            <person name="Morin E."/>
            <person name="San Clemente H."/>
            <person name="Chen E.C.H."/>
            <person name="De La Providencia I."/>
            <person name="Hainaut M."/>
            <person name="Kuo A."/>
            <person name="Kohler A."/>
            <person name="Murat C."/>
            <person name="Tang N."/>
            <person name="Roy S."/>
            <person name="Loubradou J."/>
            <person name="Henrissat B."/>
            <person name="Grigoriev I.V."/>
            <person name="Corradi N."/>
            <person name="Roux C."/>
            <person name="Martin F.M."/>
        </authorList>
    </citation>
    <scope>NUCLEOTIDE SEQUENCE [LARGE SCALE GENOMIC DNA]</scope>
    <source>
        <strain evidence="2 3">DAOM 194757</strain>
    </source>
</reference>
<dbReference type="SUPFAM" id="SSF57756">
    <property type="entry name" value="Retrovirus zinc finger-like domains"/>
    <property type="match status" value="1"/>
</dbReference>
<name>A0A397W2T5_9GLOM</name>
<protein>
    <recommendedName>
        <fullName evidence="4">SWIM-type domain-containing protein</fullName>
    </recommendedName>
</protein>
<dbReference type="GO" id="GO:0008270">
    <property type="term" value="F:zinc ion binding"/>
    <property type="evidence" value="ECO:0007669"/>
    <property type="project" value="InterPro"/>
</dbReference>
<gene>
    <name evidence="2" type="ORF">C2G38_2306823</name>
</gene>
<sequence length="237" mass="27877">MKESVYYIALRSSIEEVKNMSINEPFQHEDIEDKMDSVSICAKFFLQQLDYSSIVEVWNISRVTCQNVNHIVFCLKNVSYCCTCLLQQKKGLICRHYFHLMNITQIARFNMNLIAFRWIPKEHRQNVVAEGDHFGQRRNSDLDDSNKENESINVQLQNPRKVITRGRPKSISHHNYETNRKNKSTMQELTTYKKKKRGPNLCSNCKKPGHNIARCPKKNVEQTNEKETDEETDEEME</sequence>
<dbReference type="OrthoDB" id="2479825at2759"/>
<dbReference type="AlphaFoldDB" id="A0A397W2T5"/>
<comment type="caution">
    <text evidence="2">The sequence shown here is derived from an EMBL/GenBank/DDBJ whole genome shotgun (WGS) entry which is preliminary data.</text>
</comment>
<dbReference type="GO" id="GO:0003676">
    <property type="term" value="F:nucleic acid binding"/>
    <property type="evidence" value="ECO:0007669"/>
    <property type="project" value="InterPro"/>
</dbReference>
<keyword evidence="3" id="KW-1185">Reference proteome</keyword>
<feature type="compositionally biased region" description="Basic and acidic residues" evidence="1">
    <location>
        <begin position="129"/>
        <end position="150"/>
    </location>
</feature>
<feature type="compositionally biased region" description="Acidic residues" evidence="1">
    <location>
        <begin position="227"/>
        <end position="237"/>
    </location>
</feature>
<proteinExistence type="predicted"/>
<evidence type="ECO:0000313" key="3">
    <source>
        <dbReference type="Proteomes" id="UP000266673"/>
    </source>
</evidence>
<dbReference type="EMBL" id="QKWP01000047">
    <property type="protein sequence ID" value="RIB29075.1"/>
    <property type="molecule type" value="Genomic_DNA"/>
</dbReference>
<evidence type="ECO:0000313" key="2">
    <source>
        <dbReference type="EMBL" id="RIB29075.1"/>
    </source>
</evidence>